<dbReference type="EMBL" id="CAKASE010000079">
    <property type="protein sequence ID" value="CAG9580310.1"/>
    <property type="molecule type" value="Genomic_DNA"/>
</dbReference>
<dbReference type="OrthoDB" id="7765040at2759"/>
<accession>A0A8J2R1Q1</accession>
<evidence type="ECO:0000313" key="1">
    <source>
        <dbReference type="EMBL" id="CAG9580310.1"/>
    </source>
</evidence>
<proteinExistence type="predicted"/>
<keyword evidence="2" id="KW-1185">Reference proteome</keyword>
<reference evidence="1" key="1">
    <citation type="submission" date="2021-09" db="EMBL/GenBank/DDBJ databases">
        <authorList>
            <person name="Martin H S."/>
        </authorList>
    </citation>
    <scope>NUCLEOTIDE SEQUENCE</scope>
</reference>
<sequence length="118" mass="13852">MDGYLNSSLEEKTIYDIYRACRLCGAGAGYKMPIMQNVVHLDSSEKQLQSTQDRLNQPHLKVFQDCVTRWNSTFYMFERFSKIKDALTLYMNDNEIDPIRRVKTKVKMSQKIVALNLY</sequence>
<dbReference type="Proteomes" id="UP000789524">
    <property type="component" value="Unassembled WGS sequence"/>
</dbReference>
<dbReference type="AlphaFoldDB" id="A0A8J2R1Q1"/>
<organism evidence="1 2">
    <name type="scientific">Danaus chrysippus</name>
    <name type="common">African queen</name>
    <dbReference type="NCBI Taxonomy" id="151541"/>
    <lineage>
        <taxon>Eukaryota</taxon>
        <taxon>Metazoa</taxon>
        <taxon>Ecdysozoa</taxon>
        <taxon>Arthropoda</taxon>
        <taxon>Hexapoda</taxon>
        <taxon>Insecta</taxon>
        <taxon>Pterygota</taxon>
        <taxon>Neoptera</taxon>
        <taxon>Endopterygota</taxon>
        <taxon>Lepidoptera</taxon>
        <taxon>Glossata</taxon>
        <taxon>Ditrysia</taxon>
        <taxon>Papilionoidea</taxon>
        <taxon>Nymphalidae</taxon>
        <taxon>Danainae</taxon>
        <taxon>Danaini</taxon>
        <taxon>Danaina</taxon>
        <taxon>Danaus</taxon>
        <taxon>Anosia</taxon>
    </lineage>
</organism>
<gene>
    <name evidence="1" type="ORF">DCHRY22_LOCUS13619</name>
</gene>
<protein>
    <submittedName>
        <fullName evidence="1">(African queen) hypothetical protein</fullName>
    </submittedName>
</protein>
<evidence type="ECO:0000313" key="2">
    <source>
        <dbReference type="Proteomes" id="UP000789524"/>
    </source>
</evidence>
<name>A0A8J2R1Q1_9NEOP</name>
<comment type="caution">
    <text evidence="1">The sequence shown here is derived from an EMBL/GenBank/DDBJ whole genome shotgun (WGS) entry which is preliminary data.</text>
</comment>